<accession>A0A291AU57</accession>
<dbReference type="Proteomes" id="UP000201566">
    <property type="component" value="Segment"/>
</dbReference>
<sequence>MPGVCAHEFCSISSQQPTDQHAIKRAADRLSRDRDVDSHKTPVLFTQRPLWRAGDFVGPVRKSTRHTKATAKEKDGPKGAPAGTAHAENRRRRAFSAPTCESGPQHYYFLRKKKTKNRETHGMFEKEAMA</sequence>
<dbReference type="EMBL" id="KC977570">
    <property type="protein sequence ID" value="ATE82466.1"/>
    <property type="molecule type" value="Genomic_DNA"/>
</dbReference>
<evidence type="ECO:0000256" key="1">
    <source>
        <dbReference type="SAM" id="MobiDB-lite"/>
    </source>
</evidence>
<protein>
    <submittedName>
        <fullName evidence="2">Uncharacterized protein</fullName>
    </submittedName>
</protein>
<name>A0A291AU57_9VIRU</name>
<feature type="region of interest" description="Disordered" evidence="1">
    <location>
        <begin position="15"/>
        <end position="41"/>
    </location>
</feature>
<reference evidence="2 3" key="1">
    <citation type="journal article" date="2013" name="Science">
        <title>Pandoraviruses: amoeba viruses with genomes up to 2.5 Mb reaching that of parasitic eukaryotes.</title>
        <authorList>
            <person name="Philippe N."/>
            <person name="Legendre M."/>
            <person name="Doutre G."/>
            <person name="Coute Y."/>
            <person name="Poirot O."/>
            <person name="Lescot M."/>
            <person name="Arslan D."/>
            <person name="Seltzer V."/>
            <person name="Bertaux L."/>
            <person name="Bruley C."/>
            <person name="Garin J."/>
            <person name="Claverie J.M."/>
            <person name="Abergel C."/>
        </authorList>
    </citation>
    <scope>NUCLEOTIDE SEQUENCE [LARGE SCALE GENOMIC DNA]</scope>
    <source>
        <strain evidence="2">Melbourne</strain>
    </source>
</reference>
<feature type="compositionally biased region" description="Basic and acidic residues" evidence="1">
    <location>
        <begin position="21"/>
        <end position="40"/>
    </location>
</feature>
<evidence type="ECO:0000313" key="2">
    <source>
        <dbReference type="EMBL" id="ATE82466.1"/>
    </source>
</evidence>
<feature type="compositionally biased region" description="Basic and acidic residues" evidence="1">
    <location>
        <begin position="117"/>
        <end position="130"/>
    </location>
</feature>
<evidence type="ECO:0000313" key="3">
    <source>
        <dbReference type="Proteomes" id="UP000201566"/>
    </source>
</evidence>
<dbReference type="GeneID" id="34568005"/>
<feature type="region of interest" description="Disordered" evidence="1">
    <location>
        <begin position="111"/>
        <end position="130"/>
    </location>
</feature>
<proteinExistence type="predicted"/>
<feature type="region of interest" description="Disordered" evidence="1">
    <location>
        <begin position="56"/>
        <end position="100"/>
    </location>
</feature>
<dbReference type="KEGG" id="vg:34568005"/>
<gene>
    <name evidence="2" type="ORF">pdul_cds_107</name>
</gene>
<dbReference type="RefSeq" id="YP_009430175.1">
    <property type="nucleotide sequence ID" value="NC_021858.1"/>
</dbReference>
<organism evidence="2 3">
    <name type="scientific">Pandoravirus dulcis</name>
    <dbReference type="NCBI Taxonomy" id="1349409"/>
    <lineage>
        <taxon>Viruses</taxon>
        <taxon>Pandoravirus</taxon>
    </lineage>
</organism>